<dbReference type="GO" id="GO:0005886">
    <property type="term" value="C:plasma membrane"/>
    <property type="evidence" value="ECO:0007669"/>
    <property type="project" value="TreeGrafter"/>
</dbReference>
<dbReference type="InterPro" id="IPR018303">
    <property type="entry name" value="ATPase_P-typ_P_site"/>
</dbReference>
<dbReference type="PROSITE" id="PS00154">
    <property type="entry name" value="ATPASE_E1_E2"/>
    <property type="match status" value="1"/>
</dbReference>
<evidence type="ECO:0000256" key="2">
    <source>
        <dbReference type="ARBA" id="ARBA00022692"/>
    </source>
</evidence>
<gene>
    <name evidence="6" type="primary">ATP11B_2</name>
    <name evidence="6" type="ORF">SK128_006467</name>
</gene>
<sequence>MNYFLVFFLVLLILEVTVSTVLKYVVYSLPKEDDMWYIPNKNFTDIGATPKGVIQDTFSFLVIYNYIIPISLYVTLEVQKFFGILFLEWDDEIKCKDTGERAKANTSDLNEELGQVQYLFTDKTGTLTENIMYFRHCTVNGVKYVNVNDNIQMLDEQSNTSTPLSFLPYKEPRYRSECLTPFGHETIIIVRHASERHRLFEPRGNGNIAERSFGYSAPRIYNKLPFIIKHSESVEKFKKTDNTSL</sequence>
<keyword evidence="2" id="KW-0812">Transmembrane</keyword>
<dbReference type="GO" id="GO:0045332">
    <property type="term" value="P:phospholipid translocation"/>
    <property type="evidence" value="ECO:0007669"/>
    <property type="project" value="TreeGrafter"/>
</dbReference>
<organism evidence="6 7">
    <name type="scientific">Halocaridina rubra</name>
    <name type="common">Hawaiian red shrimp</name>
    <dbReference type="NCBI Taxonomy" id="373956"/>
    <lineage>
        <taxon>Eukaryota</taxon>
        <taxon>Metazoa</taxon>
        <taxon>Ecdysozoa</taxon>
        <taxon>Arthropoda</taxon>
        <taxon>Crustacea</taxon>
        <taxon>Multicrustacea</taxon>
        <taxon>Malacostraca</taxon>
        <taxon>Eumalacostraca</taxon>
        <taxon>Eucarida</taxon>
        <taxon>Decapoda</taxon>
        <taxon>Pleocyemata</taxon>
        <taxon>Caridea</taxon>
        <taxon>Atyoidea</taxon>
        <taxon>Atyidae</taxon>
        <taxon>Halocaridina</taxon>
    </lineage>
</organism>
<keyword evidence="4" id="KW-0472">Membrane</keyword>
<dbReference type="PANTHER" id="PTHR24092">
    <property type="entry name" value="PROBABLE PHOSPHOLIPID-TRANSPORTING ATPASE"/>
    <property type="match status" value="1"/>
</dbReference>
<dbReference type="EMBL" id="JAXCGZ010007550">
    <property type="protein sequence ID" value="KAK7079306.1"/>
    <property type="molecule type" value="Genomic_DNA"/>
</dbReference>
<keyword evidence="7" id="KW-1185">Reference proteome</keyword>
<dbReference type="Proteomes" id="UP001381693">
    <property type="component" value="Unassembled WGS sequence"/>
</dbReference>
<reference evidence="6 7" key="1">
    <citation type="submission" date="2023-11" db="EMBL/GenBank/DDBJ databases">
        <title>Halocaridina rubra genome assembly.</title>
        <authorList>
            <person name="Smith C."/>
        </authorList>
    </citation>
    <scope>NUCLEOTIDE SEQUENCE [LARGE SCALE GENOMIC DNA]</scope>
    <source>
        <strain evidence="6">EP-1</strain>
        <tissue evidence="6">Whole</tissue>
    </source>
</reference>
<protein>
    <submittedName>
        <fullName evidence="6">Phospholipid-transporting ATPase IF</fullName>
    </submittedName>
</protein>
<keyword evidence="5" id="KW-0732">Signal</keyword>
<accession>A0AAN8X7I5</accession>
<dbReference type="GO" id="GO:0005783">
    <property type="term" value="C:endoplasmic reticulum"/>
    <property type="evidence" value="ECO:0007669"/>
    <property type="project" value="TreeGrafter"/>
</dbReference>
<comment type="subcellular location">
    <subcellularLocation>
        <location evidence="1">Membrane</location>
    </subcellularLocation>
</comment>
<dbReference type="GO" id="GO:0140326">
    <property type="term" value="F:ATPase-coupled intramembrane lipid transporter activity"/>
    <property type="evidence" value="ECO:0007669"/>
    <property type="project" value="TreeGrafter"/>
</dbReference>
<evidence type="ECO:0000256" key="4">
    <source>
        <dbReference type="ARBA" id="ARBA00023136"/>
    </source>
</evidence>
<evidence type="ECO:0000256" key="5">
    <source>
        <dbReference type="SAM" id="SignalP"/>
    </source>
</evidence>
<dbReference type="PANTHER" id="PTHR24092:SF175">
    <property type="entry name" value="PHOSPHOLIPID-TRANSPORTING ATPASE"/>
    <property type="match status" value="1"/>
</dbReference>
<feature type="signal peptide" evidence="5">
    <location>
        <begin position="1"/>
        <end position="19"/>
    </location>
</feature>
<proteinExistence type="predicted"/>
<evidence type="ECO:0000256" key="3">
    <source>
        <dbReference type="ARBA" id="ARBA00022989"/>
    </source>
</evidence>
<dbReference type="AlphaFoldDB" id="A0AAN8X7I5"/>
<evidence type="ECO:0000313" key="7">
    <source>
        <dbReference type="Proteomes" id="UP001381693"/>
    </source>
</evidence>
<dbReference type="InterPro" id="IPR036412">
    <property type="entry name" value="HAD-like_sf"/>
</dbReference>
<name>A0AAN8X7I5_HALRR</name>
<feature type="chain" id="PRO_5042891278" evidence="5">
    <location>
        <begin position="20"/>
        <end position="245"/>
    </location>
</feature>
<comment type="caution">
    <text evidence="6">The sequence shown here is derived from an EMBL/GenBank/DDBJ whole genome shotgun (WGS) entry which is preliminary data.</text>
</comment>
<evidence type="ECO:0000256" key="1">
    <source>
        <dbReference type="ARBA" id="ARBA00004370"/>
    </source>
</evidence>
<evidence type="ECO:0000313" key="6">
    <source>
        <dbReference type="EMBL" id="KAK7079306.1"/>
    </source>
</evidence>
<dbReference type="SUPFAM" id="SSF56784">
    <property type="entry name" value="HAD-like"/>
    <property type="match status" value="1"/>
</dbReference>
<keyword evidence="3" id="KW-1133">Transmembrane helix</keyword>